<reference evidence="2 3" key="1">
    <citation type="submission" date="2016-10" db="EMBL/GenBank/DDBJ databases">
        <authorList>
            <person name="de Groot N.N."/>
        </authorList>
    </citation>
    <scope>NUCLEOTIDE SEQUENCE [LARGE SCALE GENOMIC DNA]</scope>
    <source>
        <strain evidence="2 3">NP_1H</strain>
    </source>
</reference>
<proteinExistence type="predicted"/>
<dbReference type="InterPro" id="IPR010982">
    <property type="entry name" value="Lambda_DNA-bd_dom_sf"/>
</dbReference>
<keyword evidence="3" id="KW-1185">Reference proteome</keyword>
<sequence length="82" mass="8614">MLINPSIIGTILPIMDGSEGVDEIAKSVRDARKQAGITQRDLADLSGVSERTIRAIETGTGNPSMAAVIAAARVLGLRVEVR</sequence>
<dbReference type="InterPro" id="IPR001387">
    <property type="entry name" value="Cro/C1-type_HTH"/>
</dbReference>
<organism evidence="2 3">
    <name type="scientific">Arthrobacter subterraneus</name>
    <dbReference type="NCBI Taxonomy" id="335973"/>
    <lineage>
        <taxon>Bacteria</taxon>
        <taxon>Bacillati</taxon>
        <taxon>Actinomycetota</taxon>
        <taxon>Actinomycetes</taxon>
        <taxon>Micrococcales</taxon>
        <taxon>Micrococcaceae</taxon>
        <taxon>Arthrobacter</taxon>
    </lineage>
</organism>
<dbReference type="GO" id="GO:0003677">
    <property type="term" value="F:DNA binding"/>
    <property type="evidence" value="ECO:0007669"/>
    <property type="project" value="InterPro"/>
</dbReference>
<dbReference type="EMBL" id="FNDT01000005">
    <property type="protein sequence ID" value="SDH99864.1"/>
    <property type="molecule type" value="Genomic_DNA"/>
</dbReference>
<dbReference type="CDD" id="cd00093">
    <property type="entry name" value="HTH_XRE"/>
    <property type="match status" value="1"/>
</dbReference>
<dbReference type="Pfam" id="PF01381">
    <property type="entry name" value="HTH_3"/>
    <property type="match status" value="1"/>
</dbReference>
<evidence type="ECO:0000313" key="3">
    <source>
        <dbReference type="Proteomes" id="UP000199258"/>
    </source>
</evidence>
<protein>
    <submittedName>
        <fullName evidence="2">Transcriptional regulator, y4mF family</fullName>
    </submittedName>
</protein>
<dbReference type="SUPFAM" id="SSF47413">
    <property type="entry name" value="lambda repressor-like DNA-binding domains"/>
    <property type="match status" value="1"/>
</dbReference>
<dbReference type="STRING" id="335973.SAMN04488693_10512"/>
<dbReference type="AlphaFoldDB" id="A0A1G8GZU0"/>
<dbReference type="Proteomes" id="UP000199258">
    <property type="component" value="Unassembled WGS sequence"/>
</dbReference>
<feature type="domain" description="HTH cro/C1-type" evidence="1">
    <location>
        <begin position="28"/>
        <end position="82"/>
    </location>
</feature>
<dbReference type="SMART" id="SM00530">
    <property type="entry name" value="HTH_XRE"/>
    <property type="match status" value="1"/>
</dbReference>
<evidence type="ECO:0000259" key="1">
    <source>
        <dbReference type="PROSITE" id="PS50943"/>
    </source>
</evidence>
<name>A0A1G8GZU0_9MICC</name>
<dbReference type="PROSITE" id="PS50943">
    <property type="entry name" value="HTH_CROC1"/>
    <property type="match status" value="1"/>
</dbReference>
<accession>A0A1G8GZU0</accession>
<dbReference type="Gene3D" id="1.10.260.40">
    <property type="entry name" value="lambda repressor-like DNA-binding domains"/>
    <property type="match status" value="1"/>
</dbReference>
<gene>
    <name evidence="2" type="ORF">SAMN04488693_10512</name>
</gene>
<evidence type="ECO:0000313" key="2">
    <source>
        <dbReference type="EMBL" id="SDH99864.1"/>
    </source>
</evidence>